<feature type="transmembrane region" description="Helical" evidence="1">
    <location>
        <begin position="38"/>
        <end position="61"/>
    </location>
</feature>
<reference evidence="2 3" key="1">
    <citation type="journal article" date="2019" name="Int. J. Syst. Evol. Microbiol.">
        <title>The Global Catalogue of Microorganisms (GCM) 10K type strain sequencing project: providing services to taxonomists for standard genome sequencing and annotation.</title>
        <authorList>
            <consortium name="The Broad Institute Genomics Platform"/>
            <consortium name="The Broad Institute Genome Sequencing Center for Infectious Disease"/>
            <person name="Wu L."/>
            <person name="Ma J."/>
        </authorList>
    </citation>
    <scope>NUCLEOTIDE SEQUENCE [LARGE SCALE GENOMIC DNA]</scope>
    <source>
        <strain evidence="2 3">DT85</strain>
    </source>
</reference>
<keyword evidence="3" id="KW-1185">Reference proteome</keyword>
<dbReference type="EMBL" id="JBHTAP010000001">
    <property type="protein sequence ID" value="MFC7234773.1"/>
    <property type="molecule type" value="Genomic_DNA"/>
</dbReference>
<protein>
    <submittedName>
        <fullName evidence="2">Uncharacterized protein</fullName>
    </submittedName>
</protein>
<accession>A0ABD5ZMV2</accession>
<evidence type="ECO:0000313" key="3">
    <source>
        <dbReference type="Proteomes" id="UP001596398"/>
    </source>
</evidence>
<keyword evidence="1" id="KW-0472">Membrane</keyword>
<comment type="caution">
    <text evidence="2">The sequence shown here is derived from an EMBL/GenBank/DDBJ whole genome shotgun (WGS) entry which is preliminary data.</text>
</comment>
<proteinExistence type="predicted"/>
<evidence type="ECO:0000313" key="2">
    <source>
        <dbReference type="EMBL" id="MFC7234773.1"/>
    </source>
</evidence>
<sequence>MDGSAWRGLLAVIVVAAASFIFGRVVRAGLLLAGYRGYYAADVGGLVALVVFLLAVAVLLFRRFSPF</sequence>
<dbReference type="AlphaFoldDB" id="A0ABD5ZMV2"/>
<dbReference type="Proteomes" id="UP001596398">
    <property type="component" value="Unassembled WGS sequence"/>
</dbReference>
<name>A0ABD5ZMV2_9EURY</name>
<gene>
    <name evidence="2" type="ORF">ACFQJ4_05505</name>
</gene>
<keyword evidence="1" id="KW-1133">Transmembrane helix</keyword>
<organism evidence="2 3">
    <name type="scientific">Halosegnis marinus</name>
    <dbReference type="NCBI Taxonomy" id="3034023"/>
    <lineage>
        <taxon>Archaea</taxon>
        <taxon>Methanobacteriati</taxon>
        <taxon>Methanobacteriota</taxon>
        <taxon>Stenosarchaea group</taxon>
        <taxon>Halobacteria</taxon>
        <taxon>Halobacteriales</taxon>
        <taxon>Natronomonadaceae</taxon>
        <taxon>Halosegnis</taxon>
    </lineage>
</organism>
<keyword evidence="1" id="KW-0812">Transmembrane</keyword>
<evidence type="ECO:0000256" key="1">
    <source>
        <dbReference type="SAM" id="Phobius"/>
    </source>
</evidence>
<dbReference type="RefSeq" id="WP_276235795.1">
    <property type="nucleotide sequence ID" value="NZ_CP119802.1"/>
</dbReference>
<dbReference type="GeneID" id="79266444"/>
<feature type="transmembrane region" description="Helical" evidence="1">
    <location>
        <begin position="6"/>
        <end position="26"/>
    </location>
</feature>